<dbReference type="RefSeq" id="WP_089516568.1">
    <property type="nucleotide sequence ID" value="NZ_NJGG01000003.1"/>
</dbReference>
<dbReference type="Proteomes" id="UP000215188">
    <property type="component" value="Unassembled WGS sequence"/>
</dbReference>
<dbReference type="EMBL" id="NJGG01000003">
    <property type="protein sequence ID" value="OXL14525.1"/>
    <property type="molecule type" value="Genomic_DNA"/>
</dbReference>
<dbReference type="Gene3D" id="3.40.1210.10">
    <property type="entry name" value="Survival protein SurE-like phosphatase/nucleotidase"/>
    <property type="match status" value="1"/>
</dbReference>
<reference evidence="11 12" key="1">
    <citation type="submission" date="2017-06" db="EMBL/GenBank/DDBJ databases">
        <title>Reclassification of a Polynucleobacter cosmopolitanus strain isolated from tropical Lake Victoria as Polynucleobacter victoriensis comb. nov.</title>
        <authorList>
            <person name="Hahn M.W."/>
        </authorList>
    </citation>
    <scope>NUCLEOTIDE SEQUENCE [LARGE SCALE GENOMIC DNA]</scope>
    <source>
        <strain evidence="11 12">MWH-MoIso2</strain>
    </source>
</reference>
<accession>A0A229FR94</accession>
<evidence type="ECO:0000256" key="3">
    <source>
        <dbReference type="ARBA" id="ARBA00004496"/>
    </source>
</evidence>
<dbReference type="PANTHER" id="PTHR30457">
    <property type="entry name" value="5'-NUCLEOTIDASE SURE"/>
    <property type="match status" value="1"/>
</dbReference>
<dbReference type="InterPro" id="IPR030048">
    <property type="entry name" value="SurE"/>
</dbReference>
<evidence type="ECO:0000256" key="6">
    <source>
        <dbReference type="ARBA" id="ARBA00022723"/>
    </source>
</evidence>
<protein>
    <recommendedName>
        <fullName evidence="9">5'-nucleotidase SurE</fullName>
        <ecNumber evidence="9">3.1.3.5</ecNumber>
    </recommendedName>
    <alternativeName>
        <fullName evidence="9">Nucleoside 5'-monophosphate phosphohydrolase</fullName>
    </alternativeName>
</protein>
<dbReference type="OrthoDB" id="9780815at2"/>
<keyword evidence="6 9" id="KW-0479">Metal-binding</keyword>
<dbReference type="SUPFAM" id="SSF64167">
    <property type="entry name" value="SurE-like"/>
    <property type="match status" value="1"/>
</dbReference>
<keyword evidence="7 9" id="KW-0547">Nucleotide-binding</keyword>
<feature type="binding site" evidence="9">
    <location>
        <position position="8"/>
    </location>
    <ligand>
        <name>a divalent metal cation</name>
        <dbReference type="ChEBI" id="CHEBI:60240"/>
    </ligand>
</feature>
<comment type="catalytic activity">
    <reaction evidence="1 9">
        <text>a ribonucleoside 5'-phosphate + H2O = a ribonucleoside + phosphate</text>
        <dbReference type="Rhea" id="RHEA:12484"/>
        <dbReference type="ChEBI" id="CHEBI:15377"/>
        <dbReference type="ChEBI" id="CHEBI:18254"/>
        <dbReference type="ChEBI" id="CHEBI:43474"/>
        <dbReference type="ChEBI" id="CHEBI:58043"/>
        <dbReference type="EC" id="3.1.3.5"/>
    </reaction>
</comment>
<dbReference type="InterPro" id="IPR036523">
    <property type="entry name" value="SurE-like_sf"/>
</dbReference>
<evidence type="ECO:0000256" key="2">
    <source>
        <dbReference type="ARBA" id="ARBA00001946"/>
    </source>
</evidence>
<dbReference type="GO" id="GO:0004309">
    <property type="term" value="F:exopolyphosphatase activity"/>
    <property type="evidence" value="ECO:0007669"/>
    <property type="project" value="TreeGrafter"/>
</dbReference>
<evidence type="ECO:0000256" key="4">
    <source>
        <dbReference type="ARBA" id="ARBA00011062"/>
    </source>
</evidence>
<dbReference type="GO" id="GO:0008254">
    <property type="term" value="F:3'-nucleotidase activity"/>
    <property type="evidence" value="ECO:0007669"/>
    <property type="project" value="TreeGrafter"/>
</dbReference>
<dbReference type="GO" id="GO:0046872">
    <property type="term" value="F:metal ion binding"/>
    <property type="evidence" value="ECO:0007669"/>
    <property type="project" value="UniProtKB-UniRule"/>
</dbReference>
<dbReference type="NCBIfam" id="NF001490">
    <property type="entry name" value="PRK00346.1-4"/>
    <property type="match status" value="1"/>
</dbReference>
<dbReference type="Pfam" id="PF01975">
    <property type="entry name" value="SurE"/>
    <property type="match status" value="1"/>
</dbReference>
<comment type="function">
    <text evidence="9">Nucleotidase that shows phosphatase activity on nucleoside 5'-monophosphates.</text>
</comment>
<dbReference type="InterPro" id="IPR002828">
    <property type="entry name" value="SurE-like_Pase/nucleotidase"/>
</dbReference>
<comment type="similarity">
    <text evidence="4 9">Belongs to the SurE nucleotidase family.</text>
</comment>
<dbReference type="FunFam" id="3.40.1210.10:FF:000001">
    <property type="entry name" value="5'/3'-nucleotidase SurE"/>
    <property type="match status" value="1"/>
</dbReference>
<evidence type="ECO:0000256" key="1">
    <source>
        <dbReference type="ARBA" id="ARBA00000815"/>
    </source>
</evidence>
<dbReference type="PANTHER" id="PTHR30457:SF12">
    <property type="entry name" value="5'_3'-NUCLEOTIDASE SURE"/>
    <property type="match status" value="1"/>
</dbReference>
<keyword evidence="12" id="KW-1185">Reference proteome</keyword>
<dbReference type="GO" id="GO:0008253">
    <property type="term" value="F:5'-nucleotidase activity"/>
    <property type="evidence" value="ECO:0007669"/>
    <property type="project" value="UniProtKB-UniRule"/>
</dbReference>
<comment type="cofactor">
    <cofactor evidence="9">
        <name>a divalent metal cation</name>
        <dbReference type="ChEBI" id="CHEBI:60240"/>
    </cofactor>
    <text evidence="9">Binds 1 divalent metal cation per subunit.</text>
</comment>
<comment type="caution">
    <text evidence="11">The sequence shown here is derived from an EMBL/GenBank/DDBJ whole genome shotgun (WGS) entry which is preliminary data.</text>
</comment>
<evidence type="ECO:0000256" key="5">
    <source>
        <dbReference type="ARBA" id="ARBA00022490"/>
    </source>
</evidence>
<keyword evidence="5 9" id="KW-0963">Cytoplasm</keyword>
<dbReference type="GO" id="GO:0005737">
    <property type="term" value="C:cytoplasm"/>
    <property type="evidence" value="ECO:0007669"/>
    <property type="project" value="UniProtKB-SubCell"/>
</dbReference>
<feature type="binding site" evidence="9">
    <location>
        <position position="9"/>
    </location>
    <ligand>
        <name>a divalent metal cation</name>
        <dbReference type="ChEBI" id="CHEBI:60240"/>
    </ligand>
</feature>
<evidence type="ECO:0000313" key="12">
    <source>
        <dbReference type="Proteomes" id="UP000215188"/>
    </source>
</evidence>
<dbReference type="AlphaFoldDB" id="A0A229FR94"/>
<dbReference type="HAMAP" id="MF_00060">
    <property type="entry name" value="SurE"/>
    <property type="match status" value="1"/>
</dbReference>
<keyword evidence="8 9" id="KW-0378">Hydrolase</keyword>
<dbReference type="NCBIfam" id="TIGR00087">
    <property type="entry name" value="surE"/>
    <property type="match status" value="1"/>
</dbReference>
<dbReference type="NCBIfam" id="NF001489">
    <property type="entry name" value="PRK00346.1-3"/>
    <property type="match status" value="1"/>
</dbReference>
<feature type="binding site" evidence="9">
    <location>
        <position position="95"/>
    </location>
    <ligand>
        <name>a divalent metal cation</name>
        <dbReference type="ChEBI" id="CHEBI:60240"/>
    </ligand>
</feature>
<dbReference type="EC" id="3.1.3.5" evidence="9"/>
<evidence type="ECO:0000256" key="7">
    <source>
        <dbReference type="ARBA" id="ARBA00022741"/>
    </source>
</evidence>
<evidence type="ECO:0000259" key="10">
    <source>
        <dbReference type="Pfam" id="PF01975"/>
    </source>
</evidence>
<organism evidence="11 12">
    <name type="scientific">Polynucleobacter cosmopolitanus</name>
    <dbReference type="NCBI Taxonomy" id="351345"/>
    <lineage>
        <taxon>Bacteria</taxon>
        <taxon>Pseudomonadati</taxon>
        <taxon>Pseudomonadota</taxon>
        <taxon>Betaproteobacteria</taxon>
        <taxon>Burkholderiales</taxon>
        <taxon>Burkholderiaceae</taxon>
        <taxon>Polynucleobacter</taxon>
    </lineage>
</organism>
<sequence>MHILIANDDGYLAPGLLALVNALRPLGKITVIAPEQNHSGASNSLTLSRPLTVNRMAGGDRDNFLYVNGTPTDCVHIALTGLLDSKPDLVVSGINQGENMGEDVLYSGTVAAAIEGVMFGIPAIAFSQVAKGWARLDDAAQIARDIVMQQISAPVDGVLNAGEKPTLLNVNIPNLPYEALKSWRVTRLGNRHHSQNVIMQNNPRGEPIYWIGPPGDARDATEGTDFHAINQGQVSITPLQLDLSHVQTREKMIQSQWHKN</sequence>
<proteinExistence type="inferred from homology"/>
<feature type="domain" description="Survival protein SurE-like phosphatase/nucleotidase" evidence="10">
    <location>
        <begin position="3"/>
        <end position="194"/>
    </location>
</feature>
<dbReference type="GO" id="GO:0000166">
    <property type="term" value="F:nucleotide binding"/>
    <property type="evidence" value="ECO:0007669"/>
    <property type="project" value="UniProtKB-KW"/>
</dbReference>
<name>A0A229FR94_9BURK</name>
<evidence type="ECO:0000256" key="9">
    <source>
        <dbReference type="HAMAP-Rule" id="MF_00060"/>
    </source>
</evidence>
<evidence type="ECO:0000313" key="11">
    <source>
        <dbReference type="EMBL" id="OXL14525.1"/>
    </source>
</evidence>
<gene>
    <name evidence="9" type="primary">surE</name>
    <name evidence="11" type="ORF">AOC33_08420</name>
</gene>
<comment type="subcellular location">
    <subcellularLocation>
        <location evidence="3 9">Cytoplasm</location>
    </subcellularLocation>
</comment>
<feature type="binding site" evidence="9">
    <location>
        <position position="39"/>
    </location>
    <ligand>
        <name>a divalent metal cation</name>
        <dbReference type="ChEBI" id="CHEBI:60240"/>
    </ligand>
</feature>
<comment type="cofactor">
    <cofactor evidence="2">
        <name>Mg(2+)</name>
        <dbReference type="ChEBI" id="CHEBI:18420"/>
    </cofactor>
</comment>
<evidence type="ECO:0000256" key="8">
    <source>
        <dbReference type="ARBA" id="ARBA00022801"/>
    </source>
</evidence>